<evidence type="ECO:0008006" key="6">
    <source>
        <dbReference type="Google" id="ProtNLM"/>
    </source>
</evidence>
<dbReference type="AlphaFoldDB" id="A0A9P3UXH5"/>
<reference evidence="4" key="1">
    <citation type="submission" date="2022-08" db="EMBL/GenBank/DDBJ databases">
        <title>Mycobacterium kiyosense sp. nov., scotochromogenic slow-glowing species isolated from respiratory specimens.</title>
        <authorList>
            <person name="Fukano H."/>
            <person name="Kazumi Y."/>
            <person name="Sakagami N."/>
            <person name="Ato M."/>
            <person name="Mitarai S."/>
            <person name="Hoshino Y."/>
        </authorList>
    </citation>
    <scope>NUCLEOTIDE SEQUENCE</scope>
    <source>
        <strain evidence="4">1413</strain>
        <strain evidence="3">SRL2020-028</strain>
    </source>
</reference>
<evidence type="ECO:0000256" key="1">
    <source>
        <dbReference type="SAM" id="MobiDB-lite"/>
    </source>
</evidence>
<keyword evidence="2" id="KW-0812">Transmembrane</keyword>
<evidence type="ECO:0000256" key="2">
    <source>
        <dbReference type="SAM" id="Phobius"/>
    </source>
</evidence>
<feature type="compositionally biased region" description="Pro residues" evidence="1">
    <location>
        <begin position="1"/>
        <end position="10"/>
    </location>
</feature>
<evidence type="ECO:0000313" key="3">
    <source>
        <dbReference type="EMBL" id="GLB85928.1"/>
    </source>
</evidence>
<sequence>MTTPQGPPNDPRWGRPGPGNQSPLGRPPAPGESPTEQLRPGSGRPQQPGAGQPPPGQPTQPAQPPTAAGAYTQRGADQAPPKQPGAATTPLTTPKDQDETRKRRRIFGFAASYVVLILVIVLALLVSAAIGVELYIRNKATNKIAAATACVAQDQATAKFGVTPLVTWQVITDHYTNISIETAGNNLRDAKGMKLQLNISDIKLDNTADSKGTIGAIDATVTWSTDGIRQTVQNSIPVVGDFVTSSVTTHPKDNTVELKGMVNDIVAKPSVVNGTLKLQIVTFNTLFGKLPRELIQSSLDDYTTSLNKKLPLGIQADSVQVTDSGVVGHFSSRNATIPAGQTDPCFADL</sequence>
<keyword evidence="2" id="KW-1133">Transmembrane helix</keyword>
<dbReference type="EMBL" id="BRZI01000011">
    <property type="protein sequence ID" value="GLD30168.1"/>
    <property type="molecule type" value="Genomic_DNA"/>
</dbReference>
<dbReference type="EMBL" id="BRXE01000107">
    <property type="protein sequence ID" value="GLB85928.1"/>
    <property type="molecule type" value="Genomic_DNA"/>
</dbReference>
<feature type="compositionally biased region" description="Low complexity" evidence="1">
    <location>
        <begin position="39"/>
        <end position="50"/>
    </location>
</feature>
<keyword evidence="2" id="KW-0472">Membrane</keyword>
<organism evidence="4 5">
    <name type="scientific">Mycobacterium kiyosense</name>
    <dbReference type="NCBI Taxonomy" id="2871094"/>
    <lineage>
        <taxon>Bacteria</taxon>
        <taxon>Bacillati</taxon>
        <taxon>Actinomycetota</taxon>
        <taxon>Actinomycetes</taxon>
        <taxon>Mycobacteriales</taxon>
        <taxon>Mycobacteriaceae</taxon>
        <taxon>Mycobacterium</taxon>
    </lineage>
</organism>
<protein>
    <recommendedName>
        <fullName evidence="6">DUF2993 domain-containing protein</fullName>
    </recommendedName>
</protein>
<accession>A0A9P3UXH5</accession>
<feature type="compositionally biased region" description="Pro residues" evidence="1">
    <location>
        <begin position="51"/>
        <end position="64"/>
    </location>
</feature>
<dbReference type="Proteomes" id="UP001064782">
    <property type="component" value="Unassembled WGS sequence"/>
</dbReference>
<proteinExistence type="predicted"/>
<name>A0A9P3UXH5_9MYCO</name>
<dbReference type="Proteomes" id="UP001165663">
    <property type="component" value="Unassembled WGS sequence"/>
</dbReference>
<dbReference type="GeneID" id="83629454"/>
<dbReference type="Pfam" id="PF11209">
    <property type="entry name" value="LmeA"/>
    <property type="match status" value="1"/>
</dbReference>
<evidence type="ECO:0000313" key="5">
    <source>
        <dbReference type="Proteomes" id="UP001064782"/>
    </source>
</evidence>
<feature type="region of interest" description="Disordered" evidence="1">
    <location>
        <begin position="1"/>
        <end position="99"/>
    </location>
</feature>
<dbReference type="RefSeq" id="WP_236980770.1">
    <property type="nucleotide sequence ID" value="NZ_BRXE01000107.1"/>
</dbReference>
<dbReference type="InterPro" id="IPR021373">
    <property type="entry name" value="DUF2993"/>
</dbReference>
<comment type="caution">
    <text evidence="4">The sequence shown here is derived from an EMBL/GenBank/DDBJ whole genome shotgun (WGS) entry which is preliminary data.</text>
</comment>
<feature type="transmembrane region" description="Helical" evidence="2">
    <location>
        <begin position="106"/>
        <end position="132"/>
    </location>
</feature>
<evidence type="ECO:0000313" key="4">
    <source>
        <dbReference type="EMBL" id="GLD30168.1"/>
    </source>
</evidence>
<gene>
    <name evidence="4" type="ORF">Mkiyose1413_20510</name>
    <name evidence="3" type="ORF">SRL2020028_51840</name>
</gene>
<keyword evidence="5" id="KW-1185">Reference proteome</keyword>